<feature type="compositionally biased region" description="Basic and acidic residues" evidence="2">
    <location>
        <begin position="61"/>
        <end position="105"/>
    </location>
</feature>
<feature type="compositionally biased region" description="Basic and acidic residues" evidence="2">
    <location>
        <begin position="36"/>
        <end position="48"/>
    </location>
</feature>
<feature type="region of interest" description="Disordered" evidence="2">
    <location>
        <begin position="164"/>
        <end position="351"/>
    </location>
</feature>
<evidence type="ECO:0000313" key="4">
    <source>
        <dbReference type="EMBL" id="OVF06956.1"/>
    </source>
</evidence>
<dbReference type="PANTHER" id="PTHR16461:SF5">
    <property type="entry name" value="TOLL-INTERACTING PROTEIN"/>
    <property type="match status" value="1"/>
</dbReference>
<sequence length="351" mass="38919">MKEKLTMASMEPVDLDNTTPANEVASAEKSANAPEKTQDSEQTDKQSGKDTLSADEGAAAKTDEKAKTDEESKTSEESKTENEAKADEKAKAEKAEAEAAESKPEEAEEDAPPPPMRPLSPLSQIKKDLKDAFPSSEDRIIEAVLIASEGRVDPAFNALLYLSDPSFKPEPLAPAPAPAPRPSTLTDDEKLARQLQKEFEKEDRRRSRKQRPPQPQNQDESSDEFESLKETFTQGYEEAKTTINSWVSGLSRKIAGDEEQPKKPRTPRQKPKLFGALGGSSFNSNSPNHNFDEDPEILASDFHNKATMDENPPQLPTRDRNQRWVPLNSDVPVNQDAFLVTDSEDEDKDKK</sequence>
<feature type="compositionally biased region" description="Basic and acidic residues" evidence="2">
    <location>
        <begin position="125"/>
        <end position="135"/>
    </location>
</feature>
<dbReference type="Proteomes" id="UP000195602">
    <property type="component" value="Unassembled WGS sequence"/>
</dbReference>
<dbReference type="PROSITE" id="PS51140">
    <property type="entry name" value="CUE"/>
    <property type="match status" value="1"/>
</dbReference>
<feature type="compositionally biased region" description="Basic and acidic residues" evidence="2">
    <location>
        <begin position="187"/>
        <end position="205"/>
    </location>
</feature>
<protein>
    <submittedName>
        <fullName evidence="4">Ubiquitin-binding protein</fullName>
    </submittedName>
</protein>
<name>A0AA91PX22_CLALS</name>
<comment type="caution">
    <text evidence="4">The sequence shown here is derived from an EMBL/GenBank/DDBJ whole genome shotgun (WGS) entry which is preliminary data.</text>
</comment>
<feature type="compositionally biased region" description="Low complexity" evidence="2">
    <location>
        <begin position="280"/>
        <end position="289"/>
    </location>
</feature>
<gene>
    <name evidence="4" type="ORF">A9F13_16g00517</name>
</gene>
<dbReference type="GO" id="GO:0005737">
    <property type="term" value="C:cytoplasm"/>
    <property type="evidence" value="ECO:0007669"/>
    <property type="project" value="TreeGrafter"/>
</dbReference>
<dbReference type="FunFam" id="1.10.8.10:FF:000064">
    <property type="entry name" value="Similar to CUE domain-containing protein"/>
    <property type="match status" value="1"/>
</dbReference>
<dbReference type="GO" id="GO:0043130">
    <property type="term" value="F:ubiquitin binding"/>
    <property type="evidence" value="ECO:0007669"/>
    <property type="project" value="InterPro"/>
</dbReference>
<dbReference type="CDD" id="cd14372">
    <property type="entry name" value="CUE_Cue5p_like"/>
    <property type="match status" value="1"/>
</dbReference>
<dbReference type="AlphaFoldDB" id="A0AA91PX22"/>
<dbReference type="PANTHER" id="PTHR16461">
    <property type="entry name" value="TOLL-INTERACTING PROTEIN"/>
    <property type="match status" value="1"/>
</dbReference>
<evidence type="ECO:0000259" key="3">
    <source>
        <dbReference type="PROSITE" id="PS51140"/>
    </source>
</evidence>
<feature type="domain" description="CUE" evidence="3">
    <location>
        <begin position="121"/>
        <end position="164"/>
    </location>
</feature>
<dbReference type="GO" id="GO:0006511">
    <property type="term" value="P:ubiquitin-dependent protein catabolic process"/>
    <property type="evidence" value="ECO:0007669"/>
    <property type="project" value="TreeGrafter"/>
</dbReference>
<dbReference type="InterPro" id="IPR003892">
    <property type="entry name" value="CUE"/>
</dbReference>
<evidence type="ECO:0000256" key="1">
    <source>
        <dbReference type="ARBA" id="ARBA00022786"/>
    </source>
</evidence>
<feature type="compositionally biased region" description="Acidic residues" evidence="2">
    <location>
        <begin position="342"/>
        <end position="351"/>
    </location>
</feature>
<dbReference type="Pfam" id="PF02845">
    <property type="entry name" value="CUE"/>
    <property type="match status" value="1"/>
</dbReference>
<dbReference type="EMBL" id="LYUB02000016">
    <property type="protein sequence ID" value="OVF06956.1"/>
    <property type="molecule type" value="Genomic_DNA"/>
</dbReference>
<proteinExistence type="predicted"/>
<reference evidence="4 5" key="1">
    <citation type="submission" date="2017-04" db="EMBL/GenBank/DDBJ databases">
        <title>Draft genome of the yeast Clavispora lusitaniae type strain CBS 6936.</title>
        <authorList>
            <person name="Durrens P."/>
            <person name="Klopp C."/>
            <person name="Biteau N."/>
            <person name="Fitton-Ouhabi V."/>
            <person name="Dementhon K."/>
            <person name="Accoceberry I."/>
            <person name="Sherman D.J."/>
            <person name="Noel T."/>
        </authorList>
    </citation>
    <scope>NUCLEOTIDE SEQUENCE [LARGE SCALE GENOMIC DNA]</scope>
    <source>
        <strain evidence="4 5">CBS 6936</strain>
    </source>
</reference>
<evidence type="ECO:0000256" key="2">
    <source>
        <dbReference type="SAM" id="MobiDB-lite"/>
    </source>
</evidence>
<dbReference type="Gene3D" id="1.10.8.10">
    <property type="entry name" value="DNA helicase RuvA subunit, C-terminal domain"/>
    <property type="match status" value="1"/>
</dbReference>
<dbReference type="SMART" id="SM00546">
    <property type="entry name" value="CUE"/>
    <property type="match status" value="1"/>
</dbReference>
<feature type="compositionally biased region" description="Pro residues" evidence="2">
    <location>
        <begin position="171"/>
        <end position="181"/>
    </location>
</feature>
<organism evidence="4 5">
    <name type="scientific">Clavispora lusitaniae</name>
    <name type="common">Candida lusitaniae</name>
    <dbReference type="NCBI Taxonomy" id="36911"/>
    <lineage>
        <taxon>Eukaryota</taxon>
        <taxon>Fungi</taxon>
        <taxon>Dikarya</taxon>
        <taxon>Ascomycota</taxon>
        <taxon>Saccharomycotina</taxon>
        <taxon>Pichiomycetes</taxon>
        <taxon>Metschnikowiaceae</taxon>
        <taxon>Clavispora</taxon>
    </lineage>
</organism>
<dbReference type="InterPro" id="IPR009060">
    <property type="entry name" value="UBA-like_sf"/>
</dbReference>
<dbReference type="KEGG" id="clus:A9F13_16g00517"/>
<dbReference type="InterPro" id="IPR041807">
    <property type="entry name" value="Cue5/Don1_CUE"/>
</dbReference>
<accession>A0AA91PX22</accession>
<evidence type="ECO:0000313" key="5">
    <source>
        <dbReference type="Proteomes" id="UP000195602"/>
    </source>
</evidence>
<dbReference type="SUPFAM" id="SSF46934">
    <property type="entry name" value="UBA-like"/>
    <property type="match status" value="1"/>
</dbReference>
<keyword evidence="1" id="KW-0833">Ubl conjugation pathway</keyword>
<dbReference type="GO" id="GO:0031624">
    <property type="term" value="F:ubiquitin conjugating enzyme binding"/>
    <property type="evidence" value="ECO:0007669"/>
    <property type="project" value="TreeGrafter"/>
</dbReference>
<feature type="region of interest" description="Disordered" evidence="2">
    <location>
        <begin position="1"/>
        <end position="135"/>
    </location>
</feature>